<comment type="similarity">
    <text evidence="1">Belongs to the peptidase A1 family.</text>
</comment>
<dbReference type="Pfam" id="PF00026">
    <property type="entry name" value="Asp"/>
    <property type="match status" value="2"/>
</dbReference>
<dbReference type="GO" id="GO:0006508">
    <property type="term" value="P:proteolysis"/>
    <property type="evidence" value="ECO:0007669"/>
    <property type="project" value="InterPro"/>
</dbReference>
<name>A0A9P6X064_RHIOR</name>
<dbReference type="CDD" id="cd05471">
    <property type="entry name" value="pepsin_like"/>
    <property type="match status" value="1"/>
</dbReference>
<dbReference type="GO" id="GO:0004190">
    <property type="term" value="F:aspartic-type endopeptidase activity"/>
    <property type="evidence" value="ECO:0007669"/>
    <property type="project" value="InterPro"/>
</dbReference>
<dbReference type="Proteomes" id="UP000716291">
    <property type="component" value="Unassembled WGS sequence"/>
</dbReference>
<dbReference type="InterPro" id="IPR034164">
    <property type="entry name" value="Pepsin-like_dom"/>
</dbReference>
<feature type="signal peptide" evidence="3">
    <location>
        <begin position="1"/>
        <end position="20"/>
    </location>
</feature>
<feature type="domain" description="Peptidase A1" evidence="4">
    <location>
        <begin position="49"/>
        <end position="443"/>
    </location>
</feature>
<dbReference type="Gene3D" id="2.40.70.10">
    <property type="entry name" value="Acid Proteases"/>
    <property type="match status" value="2"/>
</dbReference>
<feature type="chain" id="PRO_5040119089" description="Peptidase A1 domain-containing protein" evidence="3">
    <location>
        <begin position="21"/>
        <end position="460"/>
    </location>
</feature>
<dbReference type="SUPFAM" id="SSF50630">
    <property type="entry name" value="Acid proteases"/>
    <property type="match status" value="1"/>
</dbReference>
<dbReference type="PRINTS" id="PR00792">
    <property type="entry name" value="PEPSIN"/>
</dbReference>
<dbReference type="InterPro" id="IPR001461">
    <property type="entry name" value="Aspartic_peptidase_A1"/>
</dbReference>
<proteinExistence type="inferred from homology"/>
<sequence>MRVAFLCLAALAQFALNAAAEPISIPLYKRTEDGDIYKAAGKALDNGVLAGKVKIGSPAQEFVFAFDTTTGYSWVRGSNCKTKNCRGRCTYYSTKSKDASSTGKKFSVNYGDSCVDTHIYTDTFEFAGLKVTDFPFGGAYRMSGFGTGFDGYLGLGRSVDFNDTKVSSSSAGSLSKRDTLSDSAFVSTAFQQGSGISSSQFGMYTTSTSSGFDQSGSTSSSTTSSTVSTNSTTAGTTSGASTSTTTTTTTTSTVASGGFGTFTKRTTTESDDEEEVAGYLVIGGVDTSVIEGDVSYIRLADDPDASAKNWDLCIRHASFGSLKLEQKEKAVASVSTSTSVIAMPPKQADEFHAKFGGYYDESTKVYNIKCSEAKKLPALKMTLEDHIVELPAKYWTSVVDADRDCCATKITRGSSKRDWVLGTSLTNAFYTTFNPDDETIGLAIKKGHSSDGLRVYKKSH</sequence>
<evidence type="ECO:0000256" key="1">
    <source>
        <dbReference type="ARBA" id="ARBA00007447"/>
    </source>
</evidence>
<feature type="region of interest" description="Disordered" evidence="2">
    <location>
        <begin position="210"/>
        <end position="250"/>
    </location>
</feature>
<evidence type="ECO:0000313" key="6">
    <source>
        <dbReference type="Proteomes" id="UP000716291"/>
    </source>
</evidence>
<gene>
    <name evidence="5" type="ORF">G6F64_011099</name>
</gene>
<dbReference type="InterPro" id="IPR021109">
    <property type="entry name" value="Peptidase_aspartic_dom_sf"/>
</dbReference>
<organism evidence="5 6">
    <name type="scientific">Rhizopus oryzae</name>
    <name type="common">Mucormycosis agent</name>
    <name type="synonym">Rhizopus arrhizus var. delemar</name>
    <dbReference type="NCBI Taxonomy" id="64495"/>
    <lineage>
        <taxon>Eukaryota</taxon>
        <taxon>Fungi</taxon>
        <taxon>Fungi incertae sedis</taxon>
        <taxon>Mucoromycota</taxon>
        <taxon>Mucoromycotina</taxon>
        <taxon>Mucoromycetes</taxon>
        <taxon>Mucorales</taxon>
        <taxon>Mucorineae</taxon>
        <taxon>Rhizopodaceae</taxon>
        <taxon>Rhizopus</taxon>
    </lineage>
</organism>
<comment type="caution">
    <text evidence="5">The sequence shown here is derived from an EMBL/GenBank/DDBJ whole genome shotgun (WGS) entry which is preliminary data.</text>
</comment>
<accession>A0A9P6X064</accession>
<keyword evidence="3" id="KW-0732">Signal</keyword>
<evidence type="ECO:0000313" key="5">
    <source>
        <dbReference type="EMBL" id="KAG1302241.1"/>
    </source>
</evidence>
<reference evidence="5" key="1">
    <citation type="journal article" date="2020" name="Microb. Genom.">
        <title>Genetic diversity of clinical and environmental Mucorales isolates obtained from an investigation of mucormycosis cases among solid organ transplant recipients.</title>
        <authorList>
            <person name="Nguyen M.H."/>
            <person name="Kaul D."/>
            <person name="Muto C."/>
            <person name="Cheng S.J."/>
            <person name="Richter R.A."/>
            <person name="Bruno V.M."/>
            <person name="Liu G."/>
            <person name="Beyhan S."/>
            <person name="Sundermann A.J."/>
            <person name="Mounaud S."/>
            <person name="Pasculle A.W."/>
            <person name="Nierman W.C."/>
            <person name="Driscoll E."/>
            <person name="Cumbie R."/>
            <person name="Clancy C.J."/>
            <person name="Dupont C.L."/>
        </authorList>
    </citation>
    <scope>NUCLEOTIDE SEQUENCE</scope>
    <source>
        <strain evidence="5">GL11</strain>
    </source>
</reference>
<dbReference type="PROSITE" id="PS51767">
    <property type="entry name" value="PEPTIDASE_A1"/>
    <property type="match status" value="1"/>
</dbReference>
<dbReference type="EMBL" id="JAANQT010002546">
    <property type="protein sequence ID" value="KAG1302241.1"/>
    <property type="molecule type" value="Genomic_DNA"/>
</dbReference>
<keyword evidence="6" id="KW-1185">Reference proteome</keyword>
<dbReference type="PANTHER" id="PTHR47966:SF51">
    <property type="entry name" value="BETA-SITE APP-CLEAVING ENZYME, ISOFORM A-RELATED"/>
    <property type="match status" value="1"/>
</dbReference>
<evidence type="ECO:0000256" key="2">
    <source>
        <dbReference type="SAM" id="MobiDB-lite"/>
    </source>
</evidence>
<dbReference type="PANTHER" id="PTHR47966">
    <property type="entry name" value="BETA-SITE APP-CLEAVING ENZYME, ISOFORM A-RELATED"/>
    <property type="match status" value="1"/>
</dbReference>
<dbReference type="AlphaFoldDB" id="A0A9P6X064"/>
<dbReference type="InterPro" id="IPR033121">
    <property type="entry name" value="PEPTIDASE_A1"/>
</dbReference>
<evidence type="ECO:0000259" key="4">
    <source>
        <dbReference type="PROSITE" id="PS51767"/>
    </source>
</evidence>
<evidence type="ECO:0000256" key="3">
    <source>
        <dbReference type="SAM" id="SignalP"/>
    </source>
</evidence>
<protein>
    <recommendedName>
        <fullName evidence="4">Peptidase A1 domain-containing protein</fullName>
    </recommendedName>
</protein>